<evidence type="ECO:0000313" key="2">
    <source>
        <dbReference type="Proteomes" id="UP000482800"/>
    </source>
</evidence>
<protein>
    <submittedName>
        <fullName evidence="1">Uncharacterized protein</fullName>
    </submittedName>
</protein>
<dbReference type="EMBL" id="BLPF01000003">
    <property type="protein sequence ID" value="GFJ84542.1"/>
    <property type="molecule type" value="Genomic_DNA"/>
</dbReference>
<organism evidence="1 2">
    <name type="scientific">Phytohabitans houttuyneae</name>
    <dbReference type="NCBI Taxonomy" id="1076126"/>
    <lineage>
        <taxon>Bacteria</taxon>
        <taxon>Bacillati</taxon>
        <taxon>Actinomycetota</taxon>
        <taxon>Actinomycetes</taxon>
        <taxon>Micromonosporales</taxon>
        <taxon>Micromonosporaceae</taxon>
    </lineage>
</organism>
<keyword evidence="2" id="KW-1185">Reference proteome</keyword>
<reference evidence="1 2" key="2">
    <citation type="submission" date="2020-03" db="EMBL/GenBank/DDBJ databases">
        <authorList>
            <person name="Ichikawa N."/>
            <person name="Kimura A."/>
            <person name="Kitahashi Y."/>
            <person name="Uohara A."/>
        </authorList>
    </citation>
    <scope>NUCLEOTIDE SEQUENCE [LARGE SCALE GENOMIC DNA]</scope>
    <source>
        <strain evidence="1 2">NBRC 108639</strain>
    </source>
</reference>
<accession>A0A6V8KH45</accession>
<proteinExistence type="predicted"/>
<name>A0A6V8KH45_9ACTN</name>
<evidence type="ECO:0000313" key="1">
    <source>
        <dbReference type="EMBL" id="GFJ84542.1"/>
    </source>
</evidence>
<reference evidence="1 2" key="1">
    <citation type="submission" date="2020-03" db="EMBL/GenBank/DDBJ databases">
        <title>Whole genome shotgun sequence of Phytohabitans houttuyneae NBRC 108639.</title>
        <authorList>
            <person name="Komaki H."/>
            <person name="Tamura T."/>
        </authorList>
    </citation>
    <scope>NUCLEOTIDE SEQUENCE [LARGE SCALE GENOMIC DNA]</scope>
    <source>
        <strain evidence="1 2">NBRC 108639</strain>
    </source>
</reference>
<dbReference type="Proteomes" id="UP000482800">
    <property type="component" value="Unassembled WGS sequence"/>
</dbReference>
<gene>
    <name evidence="1" type="ORF">Phou_087220</name>
</gene>
<comment type="caution">
    <text evidence="1">The sequence shown here is derived from an EMBL/GenBank/DDBJ whole genome shotgun (WGS) entry which is preliminary data.</text>
</comment>
<sequence length="381" mass="40046">MVGLDADPGAAVRVVHHDVGVRAGRDDALARVEAEHAGRRRGDRLHPPLQRQLAVDHALVQQVDAVLDAADAVGNLGEVADAQLLLVLEAERAVVGGDHGEVVGAQPLPQVLLVRLVLAAQRGRADPLGAFEAGRAELVLQREVQVLRAGLGEHVAAGVAGGGHLGEGAAGGQVHDVERAVLRHLGQHDRPVRRLGLQGLGAGDAVVDRVGLAAGEGLLHEHVDRDAVFRVHHDDRAVVTGLLHGAQDLAVVGVEDARVRHEKLEARDPLADELVHRLERVVVDAAEDHVERVVDVAVAVGLGVPGGEPVLHHLAGALHREVDDRGGAAERGRLGARVERVRRERPPNGSSMWVCASMPPGMTYLPVASRVWVSAGPAPGV</sequence>
<dbReference type="AlphaFoldDB" id="A0A6V8KH45"/>